<feature type="domain" description="DUF4378" evidence="2">
    <location>
        <begin position="360"/>
        <end position="431"/>
    </location>
</feature>
<comment type="caution">
    <text evidence="3">The sequence shown here is derived from an EMBL/GenBank/DDBJ whole genome shotgun (WGS) entry which is preliminary data.</text>
</comment>
<evidence type="ECO:0000256" key="1">
    <source>
        <dbReference type="SAM" id="MobiDB-lite"/>
    </source>
</evidence>
<dbReference type="InterPro" id="IPR025486">
    <property type="entry name" value="DUF4378"/>
</dbReference>
<dbReference type="Pfam" id="PF14309">
    <property type="entry name" value="DUF4378"/>
    <property type="match status" value="1"/>
</dbReference>
<evidence type="ECO:0000313" key="3">
    <source>
        <dbReference type="EMBL" id="KAL3642666.1"/>
    </source>
</evidence>
<dbReference type="PANTHER" id="PTHR33623:SF5">
    <property type="entry name" value="HISTONE-LYSINE N-METHYLTRANSFERASE SETD1B-LIKE PROTEIN"/>
    <property type="match status" value="1"/>
</dbReference>
<keyword evidence="4" id="KW-1185">Reference proteome</keyword>
<gene>
    <name evidence="3" type="ORF">CASFOL_013481</name>
</gene>
<organism evidence="3 4">
    <name type="scientific">Castilleja foliolosa</name>
    <dbReference type="NCBI Taxonomy" id="1961234"/>
    <lineage>
        <taxon>Eukaryota</taxon>
        <taxon>Viridiplantae</taxon>
        <taxon>Streptophyta</taxon>
        <taxon>Embryophyta</taxon>
        <taxon>Tracheophyta</taxon>
        <taxon>Spermatophyta</taxon>
        <taxon>Magnoliopsida</taxon>
        <taxon>eudicotyledons</taxon>
        <taxon>Gunneridae</taxon>
        <taxon>Pentapetalae</taxon>
        <taxon>asterids</taxon>
        <taxon>lamiids</taxon>
        <taxon>Lamiales</taxon>
        <taxon>Orobanchaceae</taxon>
        <taxon>Pedicularideae</taxon>
        <taxon>Castillejinae</taxon>
        <taxon>Castilleja</taxon>
    </lineage>
</organism>
<dbReference type="EMBL" id="JAVIJP010000016">
    <property type="protein sequence ID" value="KAL3642666.1"/>
    <property type="molecule type" value="Genomic_DNA"/>
</dbReference>
<dbReference type="AlphaFoldDB" id="A0ABD3DK41"/>
<reference evidence="4" key="1">
    <citation type="journal article" date="2024" name="IScience">
        <title>Strigolactones Initiate the Formation of Haustorium-like Structures in Castilleja.</title>
        <authorList>
            <person name="Buerger M."/>
            <person name="Peterson D."/>
            <person name="Chory J."/>
        </authorList>
    </citation>
    <scope>NUCLEOTIDE SEQUENCE [LARGE SCALE GENOMIC DNA]</scope>
</reference>
<evidence type="ECO:0000313" key="4">
    <source>
        <dbReference type="Proteomes" id="UP001632038"/>
    </source>
</evidence>
<dbReference type="PANTHER" id="PTHR33623">
    <property type="entry name" value="OS04G0572500 PROTEIN"/>
    <property type="match status" value="1"/>
</dbReference>
<proteinExistence type="predicted"/>
<dbReference type="Proteomes" id="UP001632038">
    <property type="component" value="Unassembled WGS sequence"/>
</dbReference>
<name>A0ABD3DK41_9LAMI</name>
<sequence length="437" mass="49749">MAQKQFLHELLKEDQEPFRLKNFIADRLNKSSPPATNLHLRKRKPNHTLCKHACFLSFQNSPDVLKSPFPNFLSPAKSPRKSSNGAVFLHVPPKTAALLVEAAMRIQKQQQSKPKSQGSKNIGLGLLGSILKRLKDRSKTKTRAIGENGFTISGQHKFAADGDDEEIVRISCSCSNRRPSSANWTENNELEFEASTSFSSECSDEVIYGDFEFCETRFCTSPFRFNLLKSPPPSGRRTPEFCSPPASPTRCIDQENDNYRTSSDKAQEDDKEQCSPVSVFDPPFEDDRRLSGDTNEDDDYDLECIYENVERSKHQLLYKLRRFENLVKLDGSDGDDYISLYRNMSTDMKKLVSDLITEETSEIVSSCDNEIVMSRICDRLDSWREVEPNTIDMMVGFDLKSEFDGWTRFNRQVEEISAEIEVAILGVLLEELSQELV</sequence>
<accession>A0ABD3DK41</accession>
<feature type="region of interest" description="Disordered" evidence="1">
    <location>
        <begin position="230"/>
        <end position="294"/>
    </location>
</feature>
<protein>
    <recommendedName>
        <fullName evidence="2">DUF4378 domain-containing protein</fullName>
    </recommendedName>
</protein>
<evidence type="ECO:0000259" key="2">
    <source>
        <dbReference type="Pfam" id="PF14309"/>
    </source>
</evidence>